<dbReference type="InterPro" id="IPR031549">
    <property type="entry name" value="ASH"/>
</dbReference>
<keyword evidence="8" id="KW-1133">Transmembrane helix</keyword>
<evidence type="ECO:0000256" key="10">
    <source>
        <dbReference type="ARBA" id="ARBA00023180"/>
    </source>
</evidence>
<keyword evidence="9" id="KW-0472">Membrane</keyword>
<dbReference type="EMBL" id="CP056775">
    <property type="protein sequence ID" value="QRR03073.1"/>
    <property type="molecule type" value="Genomic_DNA"/>
</dbReference>
<evidence type="ECO:0000313" key="16">
    <source>
        <dbReference type="EMBL" id="QRR03073.1"/>
    </source>
</evidence>
<dbReference type="InterPro" id="IPR039155">
    <property type="entry name" value="MLEC"/>
</dbReference>
<dbReference type="NCBIfam" id="TIGR04183">
    <property type="entry name" value="Por_Secre_tail"/>
    <property type="match status" value="1"/>
</dbReference>
<dbReference type="Proteomes" id="UP000612680">
    <property type="component" value="Chromosome"/>
</dbReference>
<dbReference type="Gene3D" id="2.60.120.430">
    <property type="entry name" value="Galactose-binding lectin"/>
    <property type="match status" value="1"/>
</dbReference>
<dbReference type="Pfam" id="PF11721">
    <property type="entry name" value="Malectin"/>
    <property type="match status" value="1"/>
</dbReference>
<feature type="domain" description="Secretion system C-terminal sorting" evidence="15">
    <location>
        <begin position="753"/>
        <end position="823"/>
    </location>
</feature>
<keyword evidence="6 12" id="KW-0732">Signal</keyword>
<evidence type="ECO:0000256" key="9">
    <source>
        <dbReference type="ARBA" id="ARBA00023136"/>
    </source>
</evidence>
<feature type="chain" id="PRO_5046601932" evidence="12">
    <location>
        <begin position="34"/>
        <end position="825"/>
    </location>
</feature>
<protein>
    <submittedName>
        <fullName evidence="16">Choice-of-anchor D domain-containing protein</fullName>
    </submittedName>
</protein>
<keyword evidence="10" id="KW-0325">Glycoprotein</keyword>
<name>A0ABX7IBH9_9BACT</name>
<comment type="similarity">
    <text evidence="3">Belongs to the malectin family.</text>
</comment>
<dbReference type="PANTHER" id="PTHR13460">
    <property type="match status" value="1"/>
</dbReference>
<reference evidence="16 17" key="1">
    <citation type="submission" date="2020-06" db="EMBL/GenBank/DDBJ databases">
        <title>Dyadobacter sandarakinus sp. nov., isolated from the soil of the Arctic Yellow River Station.</title>
        <authorList>
            <person name="Zhang Y."/>
            <person name="Peng F."/>
        </authorList>
    </citation>
    <scope>NUCLEOTIDE SEQUENCE [LARGE SCALE GENOMIC DNA]</scope>
    <source>
        <strain evidence="16 17">Q3-56</strain>
    </source>
</reference>
<comment type="subcellular location">
    <subcellularLocation>
        <location evidence="2">Cytoplasm</location>
    </subcellularLocation>
    <subcellularLocation>
        <location evidence="1">Endoplasmic reticulum membrane</location>
        <topology evidence="1">Single-pass type I membrane protein</topology>
    </subcellularLocation>
</comment>
<evidence type="ECO:0000259" key="15">
    <source>
        <dbReference type="Pfam" id="PF18962"/>
    </source>
</evidence>
<organism evidence="16 17">
    <name type="scientific">Dyadobacter sandarakinus</name>
    <dbReference type="NCBI Taxonomy" id="2747268"/>
    <lineage>
        <taxon>Bacteria</taxon>
        <taxon>Pseudomonadati</taxon>
        <taxon>Bacteroidota</taxon>
        <taxon>Cytophagia</taxon>
        <taxon>Cytophagales</taxon>
        <taxon>Spirosomataceae</taxon>
        <taxon>Dyadobacter</taxon>
    </lineage>
</organism>
<feature type="signal peptide" evidence="12">
    <location>
        <begin position="1"/>
        <end position="33"/>
    </location>
</feature>
<evidence type="ECO:0000256" key="4">
    <source>
        <dbReference type="ARBA" id="ARBA00022490"/>
    </source>
</evidence>
<evidence type="ECO:0000256" key="3">
    <source>
        <dbReference type="ARBA" id="ARBA00009141"/>
    </source>
</evidence>
<evidence type="ECO:0000313" key="17">
    <source>
        <dbReference type="Proteomes" id="UP000612680"/>
    </source>
</evidence>
<keyword evidence="4" id="KW-0963">Cytoplasm</keyword>
<evidence type="ECO:0000259" key="13">
    <source>
        <dbReference type="Pfam" id="PF11721"/>
    </source>
</evidence>
<keyword evidence="11" id="KW-0119">Carbohydrate metabolism</keyword>
<evidence type="ECO:0000256" key="2">
    <source>
        <dbReference type="ARBA" id="ARBA00004496"/>
    </source>
</evidence>
<evidence type="ECO:0000256" key="8">
    <source>
        <dbReference type="ARBA" id="ARBA00022989"/>
    </source>
</evidence>
<evidence type="ECO:0000256" key="1">
    <source>
        <dbReference type="ARBA" id="ARBA00004115"/>
    </source>
</evidence>
<evidence type="ECO:0000259" key="14">
    <source>
        <dbReference type="Pfam" id="PF15780"/>
    </source>
</evidence>
<evidence type="ECO:0000256" key="5">
    <source>
        <dbReference type="ARBA" id="ARBA00022692"/>
    </source>
</evidence>
<dbReference type="PANTHER" id="PTHR13460:SF0">
    <property type="entry name" value="MALECTIN"/>
    <property type="match status" value="1"/>
</dbReference>
<evidence type="ECO:0000256" key="6">
    <source>
        <dbReference type="ARBA" id="ARBA00022729"/>
    </source>
</evidence>
<dbReference type="InterPro" id="IPR013783">
    <property type="entry name" value="Ig-like_fold"/>
</dbReference>
<keyword evidence="7" id="KW-0256">Endoplasmic reticulum</keyword>
<evidence type="ECO:0000256" key="12">
    <source>
        <dbReference type="SAM" id="SignalP"/>
    </source>
</evidence>
<keyword evidence="17" id="KW-1185">Reference proteome</keyword>
<gene>
    <name evidence="16" type="ORF">HWI92_20235</name>
</gene>
<accession>A0ABX7IBH9</accession>
<feature type="domain" description="Abnormal spindle-like microcephaly-associated protein ASH" evidence="14">
    <location>
        <begin position="384"/>
        <end position="466"/>
    </location>
</feature>
<dbReference type="Gene3D" id="2.60.40.10">
    <property type="entry name" value="Immunoglobulins"/>
    <property type="match status" value="2"/>
</dbReference>
<dbReference type="Pfam" id="PF18962">
    <property type="entry name" value="Por_Secre_tail"/>
    <property type="match status" value="1"/>
</dbReference>
<feature type="domain" description="Malectin" evidence="13">
    <location>
        <begin position="501"/>
        <end position="630"/>
    </location>
</feature>
<proteinExistence type="inferred from homology"/>
<dbReference type="Pfam" id="PF15780">
    <property type="entry name" value="ASH"/>
    <property type="match status" value="1"/>
</dbReference>
<evidence type="ECO:0000256" key="7">
    <source>
        <dbReference type="ARBA" id="ARBA00022824"/>
    </source>
</evidence>
<dbReference type="NCBIfam" id="NF012200">
    <property type="entry name" value="choice_anch_D"/>
    <property type="match status" value="1"/>
</dbReference>
<sequence length="825" mass="89797">MVELYFRKAQFVSKQLFRSSLAVLFAVMLGSFAPDVEAAAASPVAEGGYLVLQNMDGFPANDELTFSRIQIPWRRTDPETPFNENHDQVRLKIYNRGYGALRLNGLTLSNPAAWTIVSVGGNTNPSYPINISPGSNREVIIKFIAVDAGTRVKVFKDLLTISSDDALSPSKEVSLMGLWQYEGEGKNEPYAQEIISAFNFTSKTGYNQADNGNEGSTIVEGSSEVLAPHFVRADPNMPVTVYQLAAYHSCCTAVESFRYYAKGSNTLTTLYTHDGKDAQSLSPRERNSTNLAHGTFEPSGAFGIRIGNSYSDRTRNANNLIGLRFLKAIDANGNVIPNAYFVNHDYIDVSFTNYDYQDNMYFITNVRPETGPANYSVLSATTGSAVYFDPAQVGESKTRSVTVQNTGQNYSNGSDPEVQIKSIRIIGPNASDFSVPSSSQTLAPQATHSVDVKFNPKTAGIKNATLVYYYTSSKSPLRVPLYGNANPAGKVIEAVKRIKGGMDTPVTVGGFEFEPDQPYRTGSALKDAQMVQSDVAGTDWDALYQTYLSAQENLAQTGYNIPMADGDYMLRLHFVENYFPSQGSRVFNGVIEGEQVISNLDIFNEVGYRFAIVKDFNVTVSGGALNMNFTPSANRLALAGLEIFKIGSPLPVTLIDFKGTKEGSTASLAWSTSAETNSKSFDIERSGDGKTWNTIGSVAAQGESKVEFAYNFTDANPLAGENLYRLKMIDFDETSAHSKLVSLTFEGGEAVSVYPNPVADHLTIKAADWAKVQHVQLLNAVGRVIYSANAVPAAGIDVKNLPAGMYVVQISQTDGSKVTYKIIKL</sequence>
<dbReference type="InterPro" id="IPR021720">
    <property type="entry name" value="Malectin_dom"/>
</dbReference>
<dbReference type="RefSeq" id="WP_204658657.1">
    <property type="nucleotide sequence ID" value="NZ_CP056775.1"/>
</dbReference>
<keyword evidence="5" id="KW-0812">Transmembrane</keyword>
<dbReference type="InterPro" id="IPR026444">
    <property type="entry name" value="Secre_tail"/>
</dbReference>
<evidence type="ECO:0000256" key="11">
    <source>
        <dbReference type="ARBA" id="ARBA00023277"/>
    </source>
</evidence>